<evidence type="ECO:0000256" key="4">
    <source>
        <dbReference type="ARBA" id="ARBA00022475"/>
    </source>
</evidence>
<name>A0A1A6C752_9GAMM</name>
<feature type="transmembrane region" description="Helical" evidence="8">
    <location>
        <begin position="63"/>
        <end position="81"/>
    </location>
</feature>
<dbReference type="STRING" id="160660.BJI67_09535"/>
<dbReference type="RefSeq" id="WP_052064080.1">
    <property type="nucleotide sequence ID" value="NZ_JQSG02000001.1"/>
</dbReference>
<dbReference type="Proteomes" id="UP000029273">
    <property type="component" value="Unassembled WGS sequence"/>
</dbReference>
<keyword evidence="4" id="KW-1003">Cell membrane</keyword>
<evidence type="ECO:0000256" key="5">
    <source>
        <dbReference type="ARBA" id="ARBA00022692"/>
    </source>
</evidence>
<protein>
    <recommendedName>
        <fullName evidence="11">Branched-chain amino acid permease</fullName>
    </recommendedName>
</protein>
<proteinExistence type="inferred from homology"/>
<feature type="transmembrane region" description="Helical" evidence="8">
    <location>
        <begin position="135"/>
        <end position="158"/>
    </location>
</feature>
<dbReference type="Pfam" id="PF03591">
    <property type="entry name" value="AzlC"/>
    <property type="match status" value="1"/>
</dbReference>
<dbReference type="GO" id="GO:0005886">
    <property type="term" value="C:plasma membrane"/>
    <property type="evidence" value="ECO:0007669"/>
    <property type="project" value="UniProtKB-SubCell"/>
</dbReference>
<dbReference type="OrthoDB" id="3181706at2"/>
<evidence type="ECO:0000313" key="10">
    <source>
        <dbReference type="Proteomes" id="UP000029273"/>
    </source>
</evidence>
<reference evidence="9 10" key="1">
    <citation type="journal article" date="2014" name="Genome Announc.">
        <title>Draft Genome Sequence of the Iron-Oxidizing, Acidophilic, and Halotolerant 'Thiobacillus prosperus' Type Strain DSM 5130.</title>
        <authorList>
            <person name="Ossandon F.J."/>
            <person name="Cardenas J.P."/>
            <person name="Corbett M."/>
            <person name="Quatrini R."/>
            <person name="Holmes D.S."/>
            <person name="Watkin E."/>
        </authorList>
    </citation>
    <scope>NUCLEOTIDE SEQUENCE [LARGE SCALE GENOMIC DNA]</scope>
    <source>
        <strain evidence="9 10">DSM 5130</strain>
    </source>
</reference>
<evidence type="ECO:0000256" key="1">
    <source>
        <dbReference type="ARBA" id="ARBA00004651"/>
    </source>
</evidence>
<comment type="subcellular location">
    <subcellularLocation>
        <location evidence="1">Cell membrane</location>
        <topology evidence="1">Multi-pass membrane protein</topology>
    </subcellularLocation>
</comment>
<keyword evidence="7 8" id="KW-0472">Membrane</keyword>
<evidence type="ECO:0008006" key="11">
    <source>
        <dbReference type="Google" id="ProtNLM"/>
    </source>
</evidence>
<dbReference type="EMBL" id="JQSG02000001">
    <property type="protein sequence ID" value="OBS10393.1"/>
    <property type="molecule type" value="Genomic_DNA"/>
</dbReference>
<evidence type="ECO:0000313" key="9">
    <source>
        <dbReference type="EMBL" id="OBS10393.1"/>
    </source>
</evidence>
<keyword evidence="6 8" id="KW-1133">Transmembrane helix</keyword>
<gene>
    <name evidence="9" type="ORF">Thpro_020109</name>
</gene>
<evidence type="ECO:0000256" key="7">
    <source>
        <dbReference type="ARBA" id="ARBA00023136"/>
    </source>
</evidence>
<dbReference type="GO" id="GO:1903785">
    <property type="term" value="P:L-valine transmembrane transport"/>
    <property type="evidence" value="ECO:0007669"/>
    <property type="project" value="TreeGrafter"/>
</dbReference>
<keyword evidence="3" id="KW-0813">Transport</keyword>
<dbReference type="PANTHER" id="PTHR34979:SF1">
    <property type="entry name" value="INNER MEMBRANE PROTEIN YGAZ"/>
    <property type="match status" value="1"/>
</dbReference>
<dbReference type="InterPro" id="IPR011606">
    <property type="entry name" value="Brnchd-chn_aa_trnsp_permease"/>
</dbReference>
<feature type="transmembrane region" description="Helical" evidence="8">
    <location>
        <begin position="7"/>
        <end position="28"/>
    </location>
</feature>
<feature type="transmembrane region" description="Helical" evidence="8">
    <location>
        <begin position="165"/>
        <end position="187"/>
    </location>
</feature>
<evidence type="ECO:0000256" key="8">
    <source>
        <dbReference type="SAM" id="Phobius"/>
    </source>
</evidence>
<dbReference type="AlphaFoldDB" id="A0A1A6C752"/>
<keyword evidence="10" id="KW-1185">Reference proteome</keyword>
<evidence type="ECO:0000256" key="6">
    <source>
        <dbReference type="ARBA" id="ARBA00022989"/>
    </source>
</evidence>
<sequence>MRVLRDGFAASVPIAAGYLPVAVAFGVAGQASGLPYWSLAFVSAVVYAGASQFALLATLSLGAAPLSAALLALILNLRHFVYGPALSRQLAGLNRRSRAGIAFGLTDETFAAAYGRLPASASAKMRRDWLVGLEIGAYLAWQGGTTLGALGGAGMLAWSPLFKPVLDFALPLLFVLLLPPLLGQARMRAASTAGALTALALQWQGESAAALVAAAVAGMAAAWLARVR</sequence>
<organism evidence="9 10">
    <name type="scientific">Acidihalobacter prosperus</name>
    <dbReference type="NCBI Taxonomy" id="160660"/>
    <lineage>
        <taxon>Bacteria</taxon>
        <taxon>Pseudomonadati</taxon>
        <taxon>Pseudomonadota</taxon>
        <taxon>Gammaproteobacteria</taxon>
        <taxon>Chromatiales</taxon>
        <taxon>Ectothiorhodospiraceae</taxon>
        <taxon>Acidihalobacter</taxon>
    </lineage>
</organism>
<comment type="similarity">
    <text evidence="2">Belongs to the AzlC family.</text>
</comment>
<keyword evidence="5 8" id="KW-0812">Transmembrane</keyword>
<comment type="caution">
    <text evidence="9">The sequence shown here is derived from an EMBL/GenBank/DDBJ whole genome shotgun (WGS) entry which is preliminary data.</text>
</comment>
<evidence type="ECO:0000256" key="2">
    <source>
        <dbReference type="ARBA" id="ARBA00010735"/>
    </source>
</evidence>
<feature type="transmembrane region" description="Helical" evidence="8">
    <location>
        <begin position="207"/>
        <end position="225"/>
    </location>
</feature>
<accession>A0A1A6C752</accession>
<evidence type="ECO:0000256" key="3">
    <source>
        <dbReference type="ARBA" id="ARBA00022448"/>
    </source>
</evidence>
<dbReference type="PANTHER" id="PTHR34979">
    <property type="entry name" value="INNER MEMBRANE PROTEIN YGAZ"/>
    <property type="match status" value="1"/>
</dbReference>